<gene>
    <name evidence="1" type="ORF">AMELA_G00048670</name>
</gene>
<proteinExistence type="predicted"/>
<keyword evidence="2" id="KW-1185">Reference proteome</keyword>
<dbReference type="Proteomes" id="UP000593565">
    <property type="component" value="Unassembled WGS sequence"/>
</dbReference>
<organism evidence="1 2">
    <name type="scientific">Ameiurus melas</name>
    <name type="common">Black bullhead</name>
    <name type="synonym">Silurus melas</name>
    <dbReference type="NCBI Taxonomy" id="219545"/>
    <lineage>
        <taxon>Eukaryota</taxon>
        <taxon>Metazoa</taxon>
        <taxon>Chordata</taxon>
        <taxon>Craniata</taxon>
        <taxon>Vertebrata</taxon>
        <taxon>Euteleostomi</taxon>
        <taxon>Actinopterygii</taxon>
        <taxon>Neopterygii</taxon>
        <taxon>Teleostei</taxon>
        <taxon>Ostariophysi</taxon>
        <taxon>Siluriformes</taxon>
        <taxon>Ictaluridae</taxon>
        <taxon>Ameiurus</taxon>
    </lineage>
</organism>
<feature type="non-terminal residue" evidence="1">
    <location>
        <position position="82"/>
    </location>
</feature>
<dbReference type="AlphaFoldDB" id="A0A7J6B4V4"/>
<sequence length="82" mass="9068">MEETEAPRTTIPDPAAPSAYICCWRHAPWVPLQASSSQIATPHAVKIGPCTNFTKRPHTCTIPLPSHKIKHLSFLHLNCLLS</sequence>
<dbReference type="EMBL" id="JAAGNN010000004">
    <property type="protein sequence ID" value="KAF4090154.1"/>
    <property type="molecule type" value="Genomic_DNA"/>
</dbReference>
<reference evidence="1 2" key="1">
    <citation type="submission" date="2020-02" db="EMBL/GenBank/DDBJ databases">
        <title>A chromosome-scale genome assembly of the black bullhead catfish (Ameiurus melas).</title>
        <authorList>
            <person name="Wen M."/>
            <person name="Zham M."/>
            <person name="Cabau C."/>
            <person name="Klopp C."/>
            <person name="Donnadieu C."/>
            <person name="Roques C."/>
            <person name="Bouchez O."/>
            <person name="Lampietro C."/>
            <person name="Jouanno E."/>
            <person name="Herpin A."/>
            <person name="Louis A."/>
            <person name="Berthelot C."/>
            <person name="Parey E."/>
            <person name="Roest-Crollius H."/>
            <person name="Braasch I."/>
            <person name="Postlethwait J."/>
            <person name="Robinson-Rechavi M."/>
            <person name="Echchiki A."/>
            <person name="Begum T."/>
            <person name="Montfort J."/>
            <person name="Schartl M."/>
            <person name="Bobe J."/>
            <person name="Guiguen Y."/>
        </authorList>
    </citation>
    <scope>NUCLEOTIDE SEQUENCE [LARGE SCALE GENOMIC DNA]</scope>
    <source>
        <strain evidence="1">M_S1</strain>
        <tissue evidence="1">Blood</tissue>
    </source>
</reference>
<comment type="caution">
    <text evidence="1">The sequence shown here is derived from an EMBL/GenBank/DDBJ whole genome shotgun (WGS) entry which is preliminary data.</text>
</comment>
<accession>A0A7J6B4V4</accession>
<evidence type="ECO:0000313" key="2">
    <source>
        <dbReference type="Proteomes" id="UP000593565"/>
    </source>
</evidence>
<protein>
    <submittedName>
        <fullName evidence="1">Uncharacterized protein</fullName>
    </submittedName>
</protein>
<evidence type="ECO:0000313" key="1">
    <source>
        <dbReference type="EMBL" id="KAF4090154.1"/>
    </source>
</evidence>
<name>A0A7J6B4V4_AMEME</name>